<proteinExistence type="predicted"/>
<evidence type="ECO:0000256" key="1">
    <source>
        <dbReference type="SAM" id="Phobius"/>
    </source>
</evidence>
<feature type="transmembrane region" description="Helical" evidence="1">
    <location>
        <begin position="97"/>
        <end position="120"/>
    </location>
</feature>
<organism evidence="2 3">
    <name type="scientific">Yasminevirus sp. GU-2018</name>
    <dbReference type="NCBI Taxonomy" id="2420051"/>
    <lineage>
        <taxon>Viruses</taxon>
        <taxon>Varidnaviria</taxon>
        <taxon>Bamfordvirae</taxon>
        <taxon>Nucleocytoviricota</taxon>
        <taxon>Megaviricetes</taxon>
        <taxon>Imitervirales</taxon>
        <taxon>Mimiviridae</taxon>
        <taxon>Klosneuvirinae</taxon>
        <taxon>Yasminevirus</taxon>
        <taxon>Yasminevirus saudimassiliense</taxon>
    </lineage>
</organism>
<dbReference type="InterPro" id="IPR010540">
    <property type="entry name" value="CmpB_TMEM229"/>
</dbReference>
<feature type="transmembrane region" description="Helical" evidence="1">
    <location>
        <begin position="69"/>
        <end position="90"/>
    </location>
</feature>
<keyword evidence="1" id="KW-0472">Membrane</keyword>
<name>A0A5K0U9U1_9VIRU</name>
<keyword evidence="1" id="KW-0812">Transmembrane</keyword>
<sequence length="174" mass="19977">MILLIPLTFLTTYLFGFEYFVILCASTMFGGVYEHFAYYMASYLENKTSLRPFGAPTKKILDNPIMIGYPVYTIGHYLVVFTHSFVSIYIDNVLFNCLFYVAILTLVEYIAGRLLGAGSVARDGKIIKGVWDYSDEPYNLHGIISLRHFVIWSLASLLSLYSHPRIINFIRKRD</sequence>
<evidence type="ECO:0000313" key="3">
    <source>
        <dbReference type="Proteomes" id="UP000594342"/>
    </source>
</evidence>
<keyword evidence="1" id="KW-1133">Transmembrane helix</keyword>
<reference evidence="2 3" key="1">
    <citation type="submission" date="2018-10" db="EMBL/GenBank/DDBJ databases">
        <authorList>
            <consortium name="IHU Genomes"/>
        </authorList>
    </citation>
    <scope>NUCLEOTIDE SEQUENCE [LARGE SCALE GENOMIC DNA]</scope>
    <source>
        <strain evidence="2 3">A1</strain>
    </source>
</reference>
<keyword evidence="3" id="KW-1185">Reference proteome</keyword>
<accession>A0A5K0U9U1</accession>
<gene>
    <name evidence="2" type="ORF">YASMINEVIRUS_1289</name>
</gene>
<protein>
    <submittedName>
        <fullName evidence="2">Uncharacterized protein</fullName>
    </submittedName>
</protein>
<feature type="transmembrane region" description="Helical" evidence="1">
    <location>
        <begin position="12"/>
        <end position="33"/>
    </location>
</feature>
<dbReference type="Pfam" id="PF06541">
    <property type="entry name" value="ABC_trans_CmpB"/>
    <property type="match status" value="1"/>
</dbReference>
<comment type="caution">
    <text evidence="2">The sequence shown here is derived from an EMBL/GenBank/DDBJ whole genome shotgun (WGS) entry which is preliminary data.</text>
</comment>
<feature type="transmembrane region" description="Helical" evidence="1">
    <location>
        <begin position="140"/>
        <end position="161"/>
    </location>
</feature>
<dbReference type="EMBL" id="UPSH01000001">
    <property type="protein sequence ID" value="VBB18757.1"/>
    <property type="molecule type" value="Genomic_DNA"/>
</dbReference>
<evidence type="ECO:0000313" key="2">
    <source>
        <dbReference type="EMBL" id="VBB18757.1"/>
    </source>
</evidence>
<dbReference type="Proteomes" id="UP000594342">
    <property type="component" value="Unassembled WGS sequence"/>
</dbReference>